<dbReference type="Gene3D" id="3.80.10.10">
    <property type="entry name" value="Ribonuclease Inhibitor"/>
    <property type="match status" value="1"/>
</dbReference>
<sequence>MNVDLTGYIEEVYRIGRKSSNNRPLVIELLSKRMVKYILSNGRYLQGTRVAVSDFLDENARKKRQILREEIIKARRKGLHASAELSELEVTDSALEASHSPVLARSLRPVTCRLRALCLQRVALCGEPLLCLVIALKSNNSIRELRLGDNGLSISDAGQLASLLEYNNRIQLLDLSNNQIQDAGVAQLADAMAEQAAQSPPSAAASPLSPHRCQGQSPPIQEAKTAVRFYSRLYFEDAVFSEW</sequence>
<dbReference type="SMART" id="SM00368">
    <property type="entry name" value="LRR_RI"/>
    <property type="match status" value="2"/>
</dbReference>
<dbReference type="SUPFAM" id="SSF52047">
    <property type="entry name" value="RNI-like"/>
    <property type="match status" value="1"/>
</dbReference>
<accession>A0A8S1AJL4</accession>
<evidence type="ECO:0000256" key="4">
    <source>
        <dbReference type="SAM" id="MobiDB-lite"/>
    </source>
</evidence>
<keyword evidence="2" id="KW-0677">Repeat</keyword>
<dbReference type="AlphaFoldDB" id="A0A8S1AJL4"/>
<feature type="region of interest" description="Disordered" evidence="4">
    <location>
        <begin position="199"/>
        <end position="219"/>
    </location>
</feature>
<protein>
    <submittedName>
        <fullName evidence="5">Uncharacterized protein</fullName>
    </submittedName>
</protein>
<reference evidence="5 6" key="1">
    <citation type="submission" date="2020-04" db="EMBL/GenBank/DDBJ databases">
        <authorList>
            <person name="Wallbank WR R."/>
            <person name="Pardo Diaz C."/>
            <person name="Kozak K."/>
            <person name="Martin S."/>
            <person name="Jiggins C."/>
            <person name="Moest M."/>
            <person name="Warren A I."/>
            <person name="Byers J.R.P. K."/>
            <person name="Montejo-Kovacevich G."/>
            <person name="Yen C E."/>
        </authorList>
    </citation>
    <scope>NUCLEOTIDE SEQUENCE [LARGE SCALE GENOMIC DNA]</scope>
</reference>
<evidence type="ECO:0000256" key="2">
    <source>
        <dbReference type="ARBA" id="ARBA00022737"/>
    </source>
</evidence>
<evidence type="ECO:0000256" key="1">
    <source>
        <dbReference type="ARBA" id="ARBA00022614"/>
    </source>
</evidence>
<name>A0A8S1AJL4_ARCPL</name>
<dbReference type="InterPro" id="IPR051279">
    <property type="entry name" value="PP1-Reg/Actin-Interact_Protein"/>
</dbReference>
<dbReference type="OrthoDB" id="10019582at2759"/>
<dbReference type="PANTHER" id="PTHR24112">
    <property type="entry name" value="LEUCINE-RICH REPEAT, ISOFORM F-RELATED"/>
    <property type="match status" value="1"/>
</dbReference>
<dbReference type="PANTHER" id="PTHR24112:SF9">
    <property type="entry name" value="PROTEIN PHOSPHATASE 1 REGULATORY SUBUNIT 37"/>
    <property type="match status" value="1"/>
</dbReference>
<keyword evidence="1" id="KW-0433">Leucine-rich repeat</keyword>
<dbReference type="InterPro" id="IPR032675">
    <property type="entry name" value="LRR_dom_sf"/>
</dbReference>
<evidence type="ECO:0000256" key="3">
    <source>
        <dbReference type="ARBA" id="ARBA00038315"/>
    </source>
</evidence>
<gene>
    <name evidence="5" type="ORF">APLA_LOCUS11551</name>
</gene>
<organism evidence="5 6">
    <name type="scientific">Arctia plantaginis</name>
    <name type="common">Wood tiger moth</name>
    <name type="synonym">Phalaena plantaginis</name>
    <dbReference type="NCBI Taxonomy" id="874455"/>
    <lineage>
        <taxon>Eukaryota</taxon>
        <taxon>Metazoa</taxon>
        <taxon>Ecdysozoa</taxon>
        <taxon>Arthropoda</taxon>
        <taxon>Hexapoda</taxon>
        <taxon>Insecta</taxon>
        <taxon>Pterygota</taxon>
        <taxon>Neoptera</taxon>
        <taxon>Endopterygota</taxon>
        <taxon>Lepidoptera</taxon>
        <taxon>Glossata</taxon>
        <taxon>Ditrysia</taxon>
        <taxon>Noctuoidea</taxon>
        <taxon>Erebidae</taxon>
        <taxon>Arctiinae</taxon>
        <taxon>Arctia</taxon>
    </lineage>
</organism>
<dbReference type="InterPro" id="IPR001611">
    <property type="entry name" value="Leu-rich_rpt"/>
</dbReference>
<evidence type="ECO:0000313" key="5">
    <source>
        <dbReference type="EMBL" id="CAB3246509.1"/>
    </source>
</evidence>
<dbReference type="Proteomes" id="UP000494256">
    <property type="component" value="Unassembled WGS sequence"/>
</dbReference>
<dbReference type="Pfam" id="PF13516">
    <property type="entry name" value="LRR_6"/>
    <property type="match status" value="1"/>
</dbReference>
<feature type="compositionally biased region" description="Low complexity" evidence="4">
    <location>
        <begin position="199"/>
        <end position="210"/>
    </location>
</feature>
<dbReference type="EMBL" id="CADEBD010000330">
    <property type="protein sequence ID" value="CAB3246509.1"/>
    <property type="molecule type" value="Genomic_DNA"/>
</dbReference>
<evidence type="ECO:0000313" key="6">
    <source>
        <dbReference type="Proteomes" id="UP000494256"/>
    </source>
</evidence>
<comment type="caution">
    <text evidence="5">The sequence shown here is derived from an EMBL/GenBank/DDBJ whole genome shotgun (WGS) entry which is preliminary data.</text>
</comment>
<comment type="similarity">
    <text evidence="3">Belongs to the PPP1R37 family.</text>
</comment>
<proteinExistence type="inferred from homology"/>